<evidence type="ECO:0000313" key="13">
    <source>
        <dbReference type="Proteomes" id="UP000003586"/>
    </source>
</evidence>
<dbReference type="RefSeq" id="WP_008588489.1">
    <property type="nucleotide sequence ID" value="NZ_CP007035.1"/>
</dbReference>
<dbReference type="InterPro" id="IPR037066">
    <property type="entry name" value="Plug_dom_sf"/>
</dbReference>
<reference evidence="12 13" key="1">
    <citation type="submission" date="2013-12" db="EMBL/GenBank/DDBJ databases">
        <authorList>
            <consortium name="DOE Joint Genome Institute"/>
            <person name="Eisen J."/>
            <person name="Huntemann M."/>
            <person name="Han J."/>
            <person name="Chen A."/>
            <person name="Kyrpides N."/>
            <person name="Mavromatis K."/>
            <person name="Markowitz V."/>
            <person name="Palaniappan K."/>
            <person name="Ivanova N."/>
            <person name="Schaumberg A."/>
            <person name="Pati A."/>
            <person name="Liolios K."/>
            <person name="Nordberg H.P."/>
            <person name="Cantor M.N."/>
            <person name="Hua S.X."/>
            <person name="Woyke T."/>
        </authorList>
    </citation>
    <scope>NUCLEOTIDE SEQUENCE [LARGE SCALE GENOMIC DNA]</scope>
    <source>
        <strain evidence="13">DSM 19437</strain>
    </source>
</reference>
<dbReference type="Pfam" id="PF00593">
    <property type="entry name" value="TonB_dep_Rec_b-barrel"/>
    <property type="match status" value="1"/>
</dbReference>
<evidence type="ECO:0000256" key="9">
    <source>
        <dbReference type="RuleBase" id="RU003357"/>
    </source>
</evidence>
<evidence type="ECO:0000256" key="4">
    <source>
        <dbReference type="ARBA" id="ARBA00022692"/>
    </source>
</evidence>
<evidence type="ECO:0000259" key="10">
    <source>
        <dbReference type="Pfam" id="PF00593"/>
    </source>
</evidence>
<feature type="domain" description="TonB-dependent receptor plug" evidence="11">
    <location>
        <begin position="120"/>
        <end position="248"/>
    </location>
</feature>
<accession>W0F1D1</accession>
<dbReference type="HOGENOM" id="CLU_004317_2_1_10"/>
<dbReference type="Gene3D" id="2.170.130.10">
    <property type="entry name" value="TonB-dependent receptor, plug domain"/>
    <property type="match status" value="1"/>
</dbReference>
<evidence type="ECO:0000256" key="7">
    <source>
        <dbReference type="ARBA" id="ARBA00023237"/>
    </source>
</evidence>
<dbReference type="SUPFAM" id="SSF56935">
    <property type="entry name" value="Porins"/>
    <property type="match status" value="1"/>
</dbReference>
<evidence type="ECO:0000313" key="12">
    <source>
        <dbReference type="EMBL" id="AHF16812.1"/>
    </source>
</evidence>
<feature type="domain" description="TonB-dependent receptor-like beta-barrel" evidence="10">
    <location>
        <begin position="420"/>
        <end position="818"/>
    </location>
</feature>
<dbReference type="InterPro" id="IPR039426">
    <property type="entry name" value="TonB-dep_rcpt-like"/>
</dbReference>
<dbReference type="InterPro" id="IPR008969">
    <property type="entry name" value="CarboxyPept-like_regulatory"/>
</dbReference>
<dbReference type="EMBL" id="CP007035">
    <property type="protein sequence ID" value="AHF16812.1"/>
    <property type="molecule type" value="Genomic_DNA"/>
</dbReference>
<keyword evidence="6 8" id="KW-0472">Membrane</keyword>
<dbReference type="NCBIfam" id="TIGR04057">
    <property type="entry name" value="SusC_RagA_signa"/>
    <property type="match status" value="1"/>
</dbReference>
<evidence type="ECO:0000259" key="11">
    <source>
        <dbReference type="Pfam" id="PF07715"/>
    </source>
</evidence>
<dbReference type="PROSITE" id="PS52016">
    <property type="entry name" value="TONB_DEPENDENT_REC_3"/>
    <property type="match status" value="1"/>
</dbReference>
<protein>
    <submittedName>
        <fullName evidence="12">TonB-linked outer membrane protein</fullName>
    </submittedName>
</protein>
<dbReference type="SUPFAM" id="SSF49464">
    <property type="entry name" value="Carboxypeptidase regulatory domain-like"/>
    <property type="match status" value="1"/>
</dbReference>
<dbReference type="GO" id="GO:0009279">
    <property type="term" value="C:cell outer membrane"/>
    <property type="evidence" value="ECO:0007669"/>
    <property type="project" value="UniProtKB-SubCell"/>
</dbReference>
<dbReference type="Pfam" id="PF07715">
    <property type="entry name" value="Plug"/>
    <property type="match status" value="1"/>
</dbReference>
<dbReference type="InterPro" id="IPR012910">
    <property type="entry name" value="Plug_dom"/>
</dbReference>
<dbReference type="OrthoDB" id="609136at2"/>
<evidence type="ECO:0000256" key="6">
    <source>
        <dbReference type="ARBA" id="ARBA00023136"/>
    </source>
</evidence>
<evidence type="ECO:0000256" key="3">
    <source>
        <dbReference type="ARBA" id="ARBA00022452"/>
    </source>
</evidence>
<dbReference type="InterPro" id="IPR023997">
    <property type="entry name" value="TonB-dep_OMP_SusC/RagA_CS"/>
</dbReference>
<dbReference type="Pfam" id="PF13715">
    <property type="entry name" value="CarbopepD_reg_2"/>
    <property type="match status" value="1"/>
</dbReference>
<evidence type="ECO:0000256" key="1">
    <source>
        <dbReference type="ARBA" id="ARBA00004571"/>
    </source>
</evidence>
<name>W0F1D1_9BACT</name>
<dbReference type="eggNOG" id="COG4771">
    <property type="taxonomic scope" value="Bacteria"/>
</dbReference>
<keyword evidence="2 8" id="KW-0813">Transport</keyword>
<dbReference type="KEGG" id="nso:NIASO_19800"/>
<dbReference type="AlphaFoldDB" id="W0F1D1"/>
<keyword evidence="4 8" id="KW-0812">Transmembrane</keyword>
<evidence type="ECO:0000256" key="5">
    <source>
        <dbReference type="ARBA" id="ARBA00023077"/>
    </source>
</evidence>
<organism evidence="12 13">
    <name type="scientific">Niabella soli DSM 19437</name>
    <dbReference type="NCBI Taxonomy" id="929713"/>
    <lineage>
        <taxon>Bacteria</taxon>
        <taxon>Pseudomonadati</taxon>
        <taxon>Bacteroidota</taxon>
        <taxon>Chitinophagia</taxon>
        <taxon>Chitinophagales</taxon>
        <taxon>Chitinophagaceae</taxon>
        <taxon>Niabella</taxon>
    </lineage>
</organism>
<keyword evidence="7 8" id="KW-0998">Cell outer membrane</keyword>
<proteinExistence type="inferred from homology"/>
<sequence>MRKRKLFSWIMLVLFGMITNNLIAQRTSISGTVLSDEGTPLAGVTVAVSGTSRATTTNSDGKFTIDASGNALLEFSYVGYTTQKINARAGMEVHLSKGASGQLSDVVVTAMGIKKERKALGYSVTELSAQELMKNKNTNVVNSLAGKVPGVNITQFSGSAGAGASITIRGGNSTSEGRQNQPLFVIDGIIYDNSTTVTGNTGTDGLSRSNTTYSNRIMDVNPEDIESLSVLKGAAAAALYGSRAADGVVIITTKKGAEGRVTVSVNSKVSTSWANKLPESQTVFGNGTNAANGVLNTTTYSNWGQKIPTDSTIYDNVGNFFQNGIVYDNNVNVTGGTKNGSFYLSASNYDQTGIVPNTGYDKTTFRFNGEQKYGRLTLNANVAYSIANTNRTLTTAGLWSGGGYNGVGSMQALYTWPRTFDIRNYINPDGSQHRIFGGTLPLEGDIDNPYWIINKDNLTSQTKRFTGGVNANYKVADWWDLIARLGYDQYATNDYTYIAPGSAVAPLYQNGRLSKDLVDYTYITTTVMSNFHKTFGDFDTHLMLGTTSENTQIGNQNHWGYNFITAGTISFNNIATTNKFFTDATTRKRLVGAYGEIGVSYKNIAFLTATGRNDWSSTLPIENRSYFYPSISGSFVFTELLPKNDILSFGKVRASWAQVGKDANAYATNTYVNPPYTIGSFTAVGNQWAAGNPILKPEIQNSWEIGGEFRFLKGRIGLDYTYYHSQTENQIGQPRLAQSGGFIFSTLNSGSVINKGMEIALTGKPIVQQDFGWETMLNFSYNKGRLGAFIPGIAYFYPTDAQFGTVKAASIPNGGYFLGMTGQPYLRELDANGKEIPNGRYQVDPTTGLYKLNTTNPVVGNREPDFIAGFNNTLRYKHLSLSFLLDIRKGGDVYNGTEYAMVVNGLSKKTLLNDRQSVTVTGVNSQTGQDFTQTYQAGQTYTIGGKTYAGTYMVQQYWANYAANSLNFITSVNWLKLRSLSMTYDFSDMLKNKKVIKALSATAVGTNLFTLTNYKGMDPEVSAAGGTGGSGSTGIDYLGVPAVASFTFGVNLTF</sequence>
<dbReference type="Gene3D" id="2.40.170.20">
    <property type="entry name" value="TonB-dependent receptor, beta-barrel domain"/>
    <property type="match status" value="1"/>
</dbReference>
<dbReference type="InterPro" id="IPR000531">
    <property type="entry name" value="Beta-barrel_TonB"/>
</dbReference>
<gene>
    <name evidence="12" type="ORF">NIASO_19800</name>
</gene>
<comment type="subcellular location">
    <subcellularLocation>
        <location evidence="1 8">Cell outer membrane</location>
        <topology evidence="1 8">Multi-pass membrane protein</topology>
    </subcellularLocation>
</comment>
<evidence type="ECO:0000256" key="8">
    <source>
        <dbReference type="PROSITE-ProRule" id="PRU01360"/>
    </source>
</evidence>
<keyword evidence="5 9" id="KW-0798">TonB box</keyword>
<dbReference type="STRING" id="929713.NIASO_19800"/>
<keyword evidence="13" id="KW-1185">Reference proteome</keyword>
<evidence type="ECO:0000256" key="2">
    <source>
        <dbReference type="ARBA" id="ARBA00022448"/>
    </source>
</evidence>
<dbReference type="InterPro" id="IPR036942">
    <property type="entry name" value="Beta-barrel_TonB_sf"/>
</dbReference>
<dbReference type="eggNOG" id="COG4206">
    <property type="taxonomic scope" value="Bacteria"/>
</dbReference>
<dbReference type="InterPro" id="IPR023996">
    <property type="entry name" value="TonB-dep_OMP_SusC/RagA"/>
</dbReference>
<dbReference type="Gene3D" id="2.60.40.1120">
    <property type="entry name" value="Carboxypeptidase-like, regulatory domain"/>
    <property type="match status" value="1"/>
</dbReference>
<comment type="similarity">
    <text evidence="8 9">Belongs to the TonB-dependent receptor family.</text>
</comment>
<dbReference type="NCBIfam" id="TIGR04056">
    <property type="entry name" value="OMP_RagA_SusC"/>
    <property type="match status" value="1"/>
</dbReference>
<keyword evidence="3 8" id="KW-1134">Transmembrane beta strand</keyword>
<dbReference type="Proteomes" id="UP000003586">
    <property type="component" value="Chromosome"/>
</dbReference>